<gene>
    <name evidence="3" type="ORF">FXF47_03545</name>
</gene>
<keyword evidence="2" id="KW-0472">Membrane</keyword>
<reference evidence="3" key="1">
    <citation type="submission" date="2019-08" db="EMBL/GenBank/DDBJ databases">
        <title>Genomic characterization of a novel candidate phylum (ARYD3) from a high temperature, high salinity tertiary oil reservoir in north central Oklahoma, USA.</title>
        <authorList>
            <person name="Youssef N.H."/>
            <person name="Yadav A."/>
            <person name="Elshahed M.S."/>
        </authorList>
    </citation>
    <scope>NUCLEOTIDE SEQUENCE [LARGE SCALE GENOMIC DNA]</scope>
    <source>
        <strain evidence="3">ARYD3</strain>
    </source>
</reference>
<dbReference type="Proteomes" id="UP000324143">
    <property type="component" value="Unassembled WGS sequence"/>
</dbReference>
<keyword evidence="2" id="KW-0812">Transmembrane</keyword>
<keyword evidence="2" id="KW-1133">Transmembrane helix</keyword>
<evidence type="ECO:0000256" key="1">
    <source>
        <dbReference type="SAM" id="Coils"/>
    </source>
</evidence>
<feature type="transmembrane region" description="Helical" evidence="2">
    <location>
        <begin position="6"/>
        <end position="27"/>
    </location>
</feature>
<sequence length="61" mass="7302">MDFVTFLLVIGIILFFILGRELICWYLKITENVNELKKNNKNLEKIIETQKEIIKEMKNSK</sequence>
<proteinExistence type="predicted"/>
<keyword evidence="1" id="KW-0175">Coiled coil</keyword>
<feature type="coiled-coil region" evidence="1">
    <location>
        <begin position="26"/>
        <end position="60"/>
    </location>
</feature>
<keyword evidence="4" id="KW-1185">Reference proteome</keyword>
<organism evidence="3 4">
    <name type="scientific">Candidatus Mcinerneyibacterium aminivorans</name>
    <dbReference type="NCBI Taxonomy" id="2703815"/>
    <lineage>
        <taxon>Bacteria</taxon>
        <taxon>Candidatus Macinerneyibacteriota</taxon>
        <taxon>Candidatus Mcinerneyibacteria</taxon>
        <taxon>Candidatus Mcinerneyibacteriales</taxon>
        <taxon>Candidatus Mcinerneyibacteriaceae</taxon>
        <taxon>Candidatus Mcinerneyibacterium</taxon>
    </lineage>
</organism>
<comment type="caution">
    <text evidence="3">The sequence shown here is derived from an EMBL/GenBank/DDBJ whole genome shotgun (WGS) entry which is preliminary data.</text>
</comment>
<dbReference type="AlphaFoldDB" id="A0A5D0MJ97"/>
<dbReference type="EMBL" id="VSIX01000032">
    <property type="protein sequence ID" value="TYB31683.1"/>
    <property type="molecule type" value="Genomic_DNA"/>
</dbReference>
<protein>
    <submittedName>
        <fullName evidence="3">Uncharacterized protein</fullName>
    </submittedName>
</protein>
<name>A0A5D0MJ97_9BACT</name>
<accession>A0A5D0MJ97</accession>
<evidence type="ECO:0000256" key="2">
    <source>
        <dbReference type="SAM" id="Phobius"/>
    </source>
</evidence>
<evidence type="ECO:0000313" key="3">
    <source>
        <dbReference type="EMBL" id="TYB31683.1"/>
    </source>
</evidence>
<evidence type="ECO:0000313" key="4">
    <source>
        <dbReference type="Proteomes" id="UP000324143"/>
    </source>
</evidence>